<keyword evidence="2" id="KW-0560">Oxidoreductase</keyword>
<feature type="region of interest" description="Disordered" evidence="1">
    <location>
        <begin position="66"/>
        <end position="90"/>
    </location>
</feature>
<reference evidence="4" key="3">
    <citation type="submission" date="2015-03" db="EMBL/GenBank/DDBJ databases">
        <authorList>
            <consortium name="Pathogen Informatics"/>
            <person name="Murphy D."/>
        </authorList>
    </citation>
    <scope>NUCLEOTIDE SEQUENCE</scope>
    <source>
        <strain evidence="4">N09902308</strain>
    </source>
</reference>
<dbReference type="GO" id="GO:0016491">
    <property type="term" value="F:oxidoreductase activity"/>
    <property type="evidence" value="ECO:0007669"/>
    <property type="project" value="UniProtKB-KW"/>
</dbReference>
<accession>A0A0U0RRJ5</accession>
<dbReference type="Proteomes" id="UP000039021">
    <property type="component" value="Unassembled WGS sequence"/>
</dbReference>
<dbReference type="EMBL" id="CSAJ01000255">
    <property type="protein sequence ID" value="COW24945.1"/>
    <property type="molecule type" value="Genomic_DNA"/>
</dbReference>
<evidence type="ECO:0000313" key="5">
    <source>
        <dbReference type="Proteomes" id="UP000038802"/>
    </source>
</evidence>
<evidence type="ECO:0000313" key="6">
    <source>
        <dbReference type="Proteomes" id="UP000039021"/>
    </source>
</evidence>
<evidence type="ECO:0000313" key="7">
    <source>
        <dbReference type="Proteomes" id="UP000044938"/>
    </source>
</evidence>
<keyword evidence="2" id="KW-0830">Ubiquinone</keyword>
<evidence type="ECO:0000256" key="1">
    <source>
        <dbReference type="SAM" id="MobiDB-lite"/>
    </source>
</evidence>
<evidence type="ECO:0000313" key="3">
    <source>
        <dbReference type="EMBL" id="COW24945.1"/>
    </source>
</evidence>
<dbReference type="STRING" id="115862.BBG46_16440"/>
<dbReference type="AlphaFoldDB" id="A0A0U0RRJ5"/>
<reference evidence="2" key="2">
    <citation type="submission" date="2015-03" db="EMBL/GenBank/DDBJ databases">
        <authorList>
            <person name="Murphy D."/>
        </authorList>
    </citation>
    <scope>NUCLEOTIDE SEQUENCE [LARGE SCALE GENOMIC DNA]</scope>
    <source>
        <strain evidence="2">K00500041</strain>
    </source>
</reference>
<evidence type="ECO:0000313" key="4">
    <source>
        <dbReference type="EMBL" id="CPA08188.1"/>
    </source>
</evidence>
<sequence>MLWLYQRVMTGPVAEGNERIGDLVGREMIVVAPLIALLLVLGVYPKPVLDIINPAVENTMTTIGQHDPAPSVAHPVPAVGASRTAEGPHP</sequence>
<name>A0A0U0RRJ5_MYCTX</name>
<proteinExistence type="predicted"/>
<evidence type="ECO:0000313" key="2">
    <source>
        <dbReference type="EMBL" id="COW13864.1"/>
    </source>
</evidence>
<dbReference type="Proteomes" id="UP000044938">
    <property type="component" value="Unassembled WGS sequence"/>
</dbReference>
<protein>
    <submittedName>
        <fullName evidence="2">NADH:ubiquinone oxidoreductase subunit M</fullName>
        <ecNumber evidence="2">1.6.99.5</ecNumber>
    </submittedName>
</protein>
<gene>
    <name evidence="2" type="ORF">ERS007703_02862</name>
    <name evidence="3" type="ORF">ERS007720_02131</name>
    <name evidence="4" type="ORF">ERS007739_04354</name>
</gene>
<dbReference type="EMBL" id="CSBK01002668">
    <property type="protein sequence ID" value="CPA08188.1"/>
    <property type="molecule type" value="Genomic_DNA"/>
</dbReference>
<dbReference type="EMBL" id="CSAE01000343">
    <property type="protein sequence ID" value="COW13864.1"/>
    <property type="molecule type" value="Genomic_DNA"/>
</dbReference>
<organism evidence="2 5">
    <name type="scientific">Mycobacterium tuberculosis</name>
    <dbReference type="NCBI Taxonomy" id="1773"/>
    <lineage>
        <taxon>Bacteria</taxon>
        <taxon>Bacillati</taxon>
        <taxon>Actinomycetota</taxon>
        <taxon>Actinomycetes</taxon>
        <taxon>Mycobacteriales</taxon>
        <taxon>Mycobacteriaceae</taxon>
        <taxon>Mycobacterium</taxon>
        <taxon>Mycobacterium tuberculosis complex</taxon>
    </lineage>
</organism>
<feature type="compositionally biased region" description="Low complexity" evidence="1">
    <location>
        <begin position="68"/>
        <end position="81"/>
    </location>
</feature>
<dbReference type="EC" id="1.6.99.5" evidence="2"/>
<dbReference type="Proteomes" id="UP000038802">
    <property type="component" value="Unassembled WGS sequence"/>
</dbReference>
<reference evidence="5 6" key="1">
    <citation type="submission" date="2015-03" db="EMBL/GenBank/DDBJ databases">
        <authorList>
            <consortium name="Pathogen Informatics"/>
        </authorList>
    </citation>
    <scope>NUCLEOTIDE SEQUENCE [LARGE SCALE GENOMIC DNA]</scope>
    <source>
        <strain evidence="5">K00500041</strain>
        <strain evidence="3 7">M09401471</strain>
        <strain evidence="6">N09902308</strain>
    </source>
</reference>